<name>A0A1G1WXV3_9BACT</name>
<dbReference type="AlphaFoldDB" id="A0A1G1WXV3"/>
<accession>A0A1G1WXV3</accession>
<organism evidence="1 2">
    <name type="scientific">Candidatus Woykebacteria bacterium RIFCSPLOWO2_01_FULL_43_14</name>
    <dbReference type="NCBI Taxonomy" id="1802605"/>
    <lineage>
        <taxon>Bacteria</taxon>
        <taxon>Candidatus Woykeibacteriota</taxon>
    </lineage>
</organism>
<dbReference type="STRING" id="1802605.A3A61_03730"/>
<sequence length="116" mass="13359">MLLSQATRAFFQLVDWLEMSDEFGQVLVKEDQIIFIQKDVFEISFFSKNDSLNAVLVSSQGQNQQWYFVFERAPREYNFLPTEVSLRPAVSDVSLEAAVSFCAPILFTCYQTVKIV</sequence>
<reference evidence="1 2" key="1">
    <citation type="journal article" date="2016" name="Nat. Commun.">
        <title>Thousands of microbial genomes shed light on interconnected biogeochemical processes in an aquifer system.</title>
        <authorList>
            <person name="Anantharaman K."/>
            <person name="Brown C.T."/>
            <person name="Hug L.A."/>
            <person name="Sharon I."/>
            <person name="Castelle C.J."/>
            <person name="Probst A.J."/>
            <person name="Thomas B.C."/>
            <person name="Singh A."/>
            <person name="Wilkins M.J."/>
            <person name="Karaoz U."/>
            <person name="Brodie E.L."/>
            <person name="Williams K.H."/>
            <person name="Hubbard S.S."/>
            <person name="Banfield J.F."/>
        </authorList>
    </citation>
    <scope>NUCLEOTIDE SEQUENCE [LARGE SCALE GENOMIC DNA]</scope>
</reference>
<dbReference type="EMBL" id="MHDB01000009">
    <property type="protein sequence ID" value="OGY32596.1"/>
    <property type="molecule type" value="Genomic_DNA"/>
</dbReference>
<gene>
    <name evidence="1" type="ORF">A3A61_03730</name>
</gene>
<dbReference type="Proteomes" id="UP000177718">
    <property type="component" value="Unassembled WGS sequence"/>
</dbReference>
<proteinExistence type="predicted"/>
<comment type="caution">
    <text evidence="1">The sequence shown here is derived from an EMBL/GenBank/DDBJ whole genome shotgun (WGS) entry which is preliminary data.</text>
</comment>
<evidence type="ECO:0000313" key="1">
    <source>
        <dbReference type="EMBL" id="OGY32596.1"/>
    </source>
</evidence>
<evidence type="ECO:0000313" key="2">
    <source>
        <dbReference type="Proteomes" id="UP000177718"/>
    </source>
</evidence>
<protein>
    <submittedName>
        <fullName evidence="1">Uncharacterized protein</fullName>
    </submittedName>
</protein>